<dbReference type="SMART" id="SM00184">
    <property type="entry name" value="RING"/>
    <property type="match status" value="1"/>
</dbReference>
<dbReference type="SUPFAM" id="SSF57845">
    <property type="entry name" value="B-box zinc-binding domain"/>
    <property type="match status" value="1"/>
</dbReference>
<organism evidence="12 13">
    <name type="scientific">Leptobrachium leishanense</name>
    <name type="common">Leishan spiny toad</name>
    <dbReference type="NCBI Taxonomy" id="445787"/>
    <lineage>
        <taxon>Eukaryota</taxon>
        <taxon>Metazoa</taxon>
        <taxon>Chordata</taxon>
        <taxon>Craniata</taxon>
        <taxon>Vertebrata</taxon>
        <taxon>Euteleostomi</taxon>
        <taxon>Amphibia</taxon>
        <taxon>Batrachia</taxon>
        <taxon>Anura</taxon>
        <taxon>Pelobatoidea</taxon>
        <taxon>Megophryidae</taxon>
        <taxon>Leptobrachium</taxon>
    </lineage>
</organism>
<evidence type="ECO:0000256" key="7">
    <source>
        <dbReference type="PROSITE-ProRule" id="PRU00024"/>
    </source>
</evidence>
<evidence type="ECO:0000313" key="13">
    <source>
        <dbReference type="Proteomes" id="UP000694569"/>
    </source>
</evidence>
<keyword evidence="6 8" id="KW-0175">Coiled coil</keyword>
<dbReference type="Ensembl" id="ENSLLET00000038132.1">
    <property type="protein sequence ID" value="ENSLLEP00000036711.1"/>
    <property type="gene ID" value="ENSLLEG00000023265.1"/>
</dbReference>
<evidence type="ECO:0000256" key="8">
    <source>
        <dbReference type="SAM" id="Coils"/>
    </source>
</evidence>
<evidence type="ECO:0000256" key="1">
    <source>
        <dbReference type="ARBA" id="ARBA00022588"/>
    </source>
</evidence>
<evidence type="ECO:0000259" key="10">
    <source>
        <dbReference type="PROSITE" id="PS50119"/>
    </source>
</evidence>
<evidence type="ECO:0000259" key="9">
    <source>
        <dbReference type="PROSITE" id="PS50089"/>
    </source>
</evidence>
<protein>
    <submittedName>
        <fullName evidence="12">Uncharacterized protein</fullName>
    </submittedName>
</protein>
<dbReference type="PRINTS" id="PR01407">
    <property type="entry name" value="BUTYPHLNCDUF"/>
</dbReference>
<dbReference type="Pfam" id="PF13765">
    <property type="entry name" value="PRY"/>
    <property type="match status" value="1"/>
</dbReference>
<evidence type="ECO:0000256" key="2">
    <source>
        <dbReference type="ARBA" id="ARBA00022723"/>
    </source>
</evidence>
<dbReference type="Gene3D" id="3.30.40.10">
    <property type="entry name" value="Zinc/RING finger domain, C3HC4 (zinc finger)"/>
    <property type="match status" value="1"/>
</dbReference>
<evidence type="ECO:0000259" key="11">
    <source>
        <dbReference type="PROSITE" id="PS50188"/>
    </source>
</evidence>
<dbReference type="OrthoDB" id="9049620at2759"/>
<dbReference type="GO" id="GO:0045087">
    <property type="term" value="P:innate immune response"/>
    <property type="evidence" value="ECO:0007669"/>
    <property type="project" value="UniProtKB-KW"/>
</dbReference>
<feature type="domain" description="B30.2/SPRY" evidence="11">
    <location>
        <begin position="342"/>
        <end position="537"/>
    </location>
</feature>
<dbReference type="PROSITE" id="PS00518">
    <property type="entry name" value="ZF_RING_1"/>
    <property type="match status" value="1"/>
</dbReference>
<dbReference type="CDD" id="cd16597">
    <property type="entry name" value="RING-HC_TRIM25_C-IV"/>
    <property type="match status" value="1"/>
</dbReference>
<dbReference type="InterPro" id="IPR006574">
    <property type="entry name" value="PRY"/>
</dbReference>
<keyword evidence="3 7" id="KW-0863">Zinc-finger</keyword>
<evidence type="ECO:0000256" key="3">
    <source>
        <dbReference type="ARBA" id="ARBA00022771"/>
    </source>
</evidence>
<dbReference type="SUPFAM" id="SSF49899">
    <property type="entry name" value="Concanavalin A-like lectins/glucanases"/>
    <property type="match status" value="1"/>
</dbReference>
<dbReference type="PROSITE" id="PS50119">
    <property type="entry name" value="ZF_BBOX"/>
    <property type="match status" value="1"/>
</dbReference>
<dbReference type="InterPro" id="IPR013083">
    <property type="entry name" value="Znf_RING/FYVE/PHD"/>
</dbReference>
<reference evidence="12" key="1">
    <citation type="submission" date="2025-08" db="UniProtKB">
        <authorList>
            <consortium name="Ensembl"/>
        </authorList>
    </citation>
    <scope>IDENTIFICATION</scope>
</reference>
<dbReference type="InterPro" id="IPR000315">
    <property type="entry name" value="Znf_B-box"/>
</dbReference>
<dbReference type="SMART" id="SM00589">
    <property type="entry name" value="PRY"/>
    <property type="match status" value="1"/>
</dbReference>
<dbReference type="Pfam" id="PF00622">
    <property type="entry name" value="SPRY"/>
    <property type="match status" value="1"/>
</dbReference>
<dbReference type="SMART" id="SM00449">
    <property type="entry name" value="SPRY"/>
    <property type="match status" value="1"/>
</dbReference>
<dbReference type="SUPFAM" id="SSF57850">
    <property type="entry name" value="RING/U-box"/>
    <property type="match status" value="1"/>
</dbReference>
<dbReference type="Pfam" id="PF15227">
    <property type="entry name" value="zf-C3HC4_4"/>
    <property type="match status" value="1"/>
</dbReference>
<sequence>MATSDLKDELTCSICTDLYKDPVTLICGHSFCHECIIRAWDAQEVRGYSCPECRHKIRNKPNLRKNLRLCNIVECFRLAHPEQAAAEILCTYCEDPVPAAKTCLHCEVSLCDKHLRKHNGTVEHVLLDPTTSLGNRKCSIHRKVLEYFCCEDAAYICVYCRLDGEHLGHQVESLNEASEKKKGKLRDILQKLSTEKEEIEKRVQSLEVLSRKTQEKLDTLQEEATDAFENISWKLATLENDLMNEIYRQTQKIPQEIQVLERKKELLCRKMVHIEELCDMMDPVIVVQDQDSDRADYCDAEEGDNEEDTERRDIKVVESLQLNNIIVALKHYIPKLAAAVQGCLLAPDASDLLPGIHIASEMILDVNTASNFVSLSKDLKTVFSSTKIKRRPETPERFYYPQVLSSSSFSSGRHYWDMEVGEIGWWIVGVAYPSIEKTGDQSGIGNSNKSWGLSKSKNGYVLRHDNTSLEFPQPYTCRRLGILLDYEAGRLSFYELCDSIKHIHTVTAAFTEPLHAVFGSFIALEEPEKQTLDCQLAWVRIRCQQY</sequence>
<evidence type="ECO:0000256" key="5">
    <source>
        <dbReference type="ARBA" id="ARBA00022859"/>
    </source>
</evidence>
<dbReference type="InterPro" id="IPR001870">
    <property type="entry name" value="B30.2/SPRY"/>
</dbReference>
<evidence type="ECO:0000313" key="12">
    <source>
        <dbReference type="Ensembl" id="ENSLLEP00000036711.1"/>
    </source>
</evidence>
<evidence type="ECO:0000256" key="4">
    <source>
        <dbReference type="ARBA" id="ARBA00022833"/>
    </source>
</evidence>
<dbReference type="InterPro" id="IPR003877">
    <property type="entry name" value="SPRY_dom"/>
</dbReference>
<feature type="coiled-coil region" evidence="8">
    <location>
        <begin position="175"/>
        <end position="230"/>
    </location>
</feature>
<dbReference type="InterPro" id="IPR003879">
    <property type="entry name" value="Butyrophylin_SPRY"/>
</dbReference>
<dbReference type="Gene3D" id="3.30.160.60">
    <property type="entry name" value="Classic Zinc Finger"/>
    <property type="match status" value="1"/>
</dbReference>
<dbReference type="Gene3D" id="2.60.120.920">
    <property type="match status" value="1"/>
</dbReference>
<dbReference type="PROSITE" id="PS50089">
    <property type="entry name" value="ZF_RING_2"/>
    <property type="match status" value="1"/>
</dbReference>
<proteinExistence type="predicted"/>
<dbReference type="PANTHER" id="PTHR25465:SF41">
    <property type="entry name" value="E3 UBIQUITIN-PROTEIN LIGASE RNF135"/>
    <property type="match status" value="1"/>
</dbReference>
<reference evidence="12" key="2">
    <citation type="submission" date="2025-09" db="UniProtKB">
        <authorList>
            <consortium name="Ensembl"/>
        </authorList>
    </citation>
    <scope>IDENTIFICATION</scope>
</reference>
<keyword evidence="13" id="KW-1185">Reference proteome</keyword>
<dbReference type="Pfam" id="PF00643">
    <property type="entry name" value="zf-B_box"/>
    <property type="match status" value="1"/>
</dbReference>
<dbReference type="CDD" id="cd19769">
    <property type="entry name" value="Bbox2_TRIM16-like"/>
    <property type="match status" value="1"/>
</dbReference>
<dbReference type="SMART" id="SM00336">
    <property type="entry name" value="BBOX"/>
    <property type="match status" value="1"/>
</dbReference>
<dbReference type="Gene3D" id="4.10.830.40">
    <property type="match status" value="1"/>
</dbReference>
<feature type="domain" description="B box-type" evidence="10">
    <location>
        <begin position="133"/>
        <end position="174"/>
    </location>
</feature>
<dbReference type="AlphaFoldDB" id="A0A8C5QDG7"/>
<dbReference type="SMART" id="SM00502">
    <property type="entry name" value="BBC"/>
    <property type="match status" value="1"/>
</dbReference>
<dbReference type="InterPro" id="IPR013320">
    <property type="entry name" value="ConA-like_dom_sf"/>
</dbReference>
<dbReference type="InterPro" id="IPR001841">
    <property type="entry name" value="Znf_RING"/>
</dbReference>
<accession>A0A8C5QDG7</accession>
<dbReference type="PANTHER" id="PTHR25465">
    <property type="entry name" value="B-BOX DOMAIN CONTAINING"/>
    <property type="match status" value="1"/>
</dbReference>
<dbReference type="GeneTree" id="ENSGT01030000234583"/>
<dbReference type="InterPro" id="IPR017907">
    <property type="entry name" value="Znf_RING_CS"/>
</dbReference>
<dbReference type="InterPro" id="IPR051051">
    <property type="entry name" value="E3_ubiq-ligase_TRIM/RNF"/>
</dbReference>
<dbReference type="InterPro" id="IPR003649">
    <property type="entry name" value="Bbox_C"/>
</dbReference>
<feature type="domain" description="RING-type" evidence="9">
    <location>
        <begin position="12"/>
        <end position="54"/>
    </location>
</feature>
<dbReference type="GO" id="GO:0005737">
    <property type="term" value="C:cytoplasm"/>
    <property type="evidence" value="ECO:0007669"/>
    <property type="project" value="UniProtKB-ARBA"/>
</dbReference>
<dbReference type="InterPro" id="IPR043136">
    <property type="entry name" value="B30.2/SPRY_sf"/>
</dbReference>
<keyword evidence="2" id="KW-0479">Metal-binding</keyword>
<name>A0A8C5QDG7_9ANUR</name>
<evidence type="ECO:0000256" key="6">
    <source>
        <dbReference type="ARBA" id="ARBA00023054"/>
    </source>
</evidence>
<keyword evidence="1" id="KW-0399">Innate immunity</keyword>
<dbReference type="CDD" id="cd12891">
    <property type="entry name" value="SPRY_PRY_C-I_2"/>
    <property type="match status" value="1"/>
</dbReference>
<keyword evidence="5" id="KW-0391">Immunity</keyword>
<dbReference type="Proteomes" id="UP000694569">
    <property type="component" value="Unplaced"/>
</dbReference>
<keyword evidence="4" id="KW-0862">Zinc</keyword>
<dbReference type="GO" id="GO:0008270">
    <property type="term" value="F:zinc ion binding"/>
    <property type="evidence" value="ECO:0007669"/>
    <property type="project" value="UniProtKB-KW"/>
</dbReference>
<dbReference type="PROSITE" id="PS50188">
    <property type="entry name" value="B302_SPRY"/>
    <property type="match status" value="1"/>
</dbReference>